<dbReference type="InterPro" id="IPR004101">
    <property type="entry name" value="Mur_ligase_C"/>
</dbReference>
<comment type="function">
    <text evidence="7">Catalyzes the addition of meso-diaminopimelic acid to the nucleotide precursor UDP-N-acetylmuramoyl-L-alanyl-D-glutamate (UMAG) in the biosynthesis of bacterial cell-wall peptidoglycan.</text>
</comment>
<dbReference type="Gene3D" id="3.40.1190.10">
    <property type="entry name" value="Mur-like, catalytic domain"/>
    <property type="match status" value="1"/>
</dbReference>
<feature type="short sequence motif" description="Meso-diaminopimelate recognition motif" evidence="7">
    <location>
        <begin position="417"/>
        <end position="420"/>
    </location>
</feature>
<dbReference type="SUPFAM" id="SSF53244">
    <property type="entry name" value="MurD-like peptide ligases, peptide-binding domain"/>
    <property type="match status" value="1"/>
</dbReference>
<dbReference type="NCBIfam" id="NF001124">
    <property type="entry name" value="PRK00139.1-2"/>
    <property type="match status" value="1"/>
</dbReference>
<dbReference type="InterPro" id="IPR005761">
    <property type="entry name" value="UDP-N-AcMur-Glu-dNH2Pim_ligase"/>
</dbReference>
<keyword evidence="5 7" id="KW-0131">Cell cycle</keyword>
<comment type="similarity">
    <text evidence="1 7">Belongs to the MurCDEF family. MurE subfamily.</text>
</comment>
<evidence type="ECO:0000256" key="1">
    <source>
        <dbReference type="ARBA" id="ARBA00005898"/>
    </source>
</evidence>
<dbReference type="GO" id="GO:0008360">
    <property type="term" value="P:regulation of cell shape"/>
    <property type="evidence" value="ECO:0007669"/>
    <property type="project" value="UniProtKB-KW"/>
</dbReference>
<dbReference type="InterPro" id="IPR035911">
    <property type="entry name" value="MurE/MurF_N"/>
</dbReference>
<dbReference type="AlphaFoldDB" id="A0A1Y2KB75"/>
<sequence>MRVDTLLARPIAGLVADAPADLLITGVTADSRQVSSGALFAAIGGTQIDGRQFVPQAIASGARIILHDASQPVETPDGVSQWIHPQPRRALALLAAAFYGHPGERLRLLMVTGSNGKTTVCALLDSILSHARLSVGVIGTTGTRYPGMQGKPGLTTPDPVTLQATLKDMLDAGCDAVALEASSHALDQRRLDGLQPVSAGFTNLSRDHLDYHGDMESYYLAKKRLFSGLHPQTACLNLGDASGRRLAAELAGGPILLGYAVDGAAQAGARILPRLAALNPQFDANGCRFTLQDAFSDATVEATLPLPGRFNLDNALCAAAMALPLGIGLEAIARGLAAAKGAPGRMQRIDAGQPFTVIVDFAHTPDALQRALETLRPLTQKRLRVAFGCGGDRDAGKRAPMGAIAARLADAVIITDDNPRNEDPAAIRQEVLRGCSEAGGDAKIDEIGDRAAAIAALIAQAEPGDVVVIAGKGHETTQTGAAGPQPFDDVAHARAALAPWREALTQEMRA</sequence>
<dbReference type="UniPathway" id="UPA00219"/>
<dbReference type="Pfam" id="PF01225">
    <property type="entry name" value="Mur_ligase"/>
    <property type="match status" value="1"/>
</dbReference>
<keyword evidence="2 7" id="KW-0132">Cell division</keyword>
<evidence type="ECO:0000256" key="7">
    <source>
        <dbReference type="HAMAP-Rule" id="MF_00208"/>
    </source>
</evidence>
<evidence type="ECO:0000256" key="3">
    <source>
        <dbReference type="ARBA" id="ARBA00022960"/>
    </source>
</evidence>
<dbReference type="InterPro" id="IPR036565">
    <property type="entry name" value="Mur-like_cat_sf"/>
</dbReference>
<feature type="binding site" evidence="7">
    <location>
        <position position="393"/>
    </location>
    <ligand>
        <name>meso-2,6-diaminopimelate</name>
        <dbReference type="ChEBI" id="CHEBI:57791"/>
    </ligand>
</feature>
<keyword evidence="7 12" id="KW-0436">Ligase</keyword>
<feature type="binding site" evidence="7">
    <location>
        <position position="475"/>
    </location>
    <ligand>
        <name>meso-2,6-diaminopimelate</name>
        <dbReference type="ChEBI" id="CHEBI:57791"/>
    </ligand>
</feature>
<evidence type="ECO:0000256" key="5">
    <source>
        <dbReference type="ARBA" id="ARBA00023306"/>
    </source>
</evidence>
<dbReference type="GO" id="GO:0051301">
    <property type="term" value="P:cell division"/>
    <property type="evidence" value="ECO:0007669"/>
    <property type="project" value="UniProtKB-KW"/>
</dbReference>
<feature type="domain" description="Mur ligase C-terminal" evidence="10">
    <location>
        <begin position="344"/>
        <end position="473"/>
    </location>
</feature>
<gene>
    <name evidence="7" type="primary">murE</name>
    <name evidence="12" type="ORF">MAIT1_00021</name>
</gene>
<dbReference type="PANTHER" id="PTHR23135:SF4">
    <property type="entry name" value="UDP-N-ACETYLMURAMOYL-L-ALANYL-D-GLUTAMATE--2,6-DIAMINOPIMELATE LIGASE MURE HOMOLOG, CHLOROPLASTIC"/>
    <property type="match status" value="1"/>
</dbReference>
<dbReference type="NCBIfam" id="NF001126">
    <property type="entry name" value="PRK00139.1-4"/>
    <property type="match status" value="1"/>
</dbReference>
<dbReference type="GO" id="GO:0005524">
    <property type="term" value="F:ATP binding"/>
    <property type="evidence" value="ECO:0007669"/>
    <property type="project" value="UniProtKB-UniRule"/>
</dbReference>
<dbReference type="GO" id="GO:0005737">
    <property type="term" value="C:cytoplasm"/>
    <property type="evidence" value="ECO:0007669"/>
    <property type="project" value="UniProtKB-SubCell"/>
</dbReference>
<comment type="caution">
    <text evidence="12">The sequence shown here is derived from an EMBL/GenBank/DDBJ whole genome shotgun (WGS) entry which is preliminary data.</text>
</comment>
<keyword evidence="4 7" id="KW-0573">Peptidoglycan synthesis</keyword>
<reference evidence="12 13" key="1">
    <citation type="journal article" date="2016" name="BMC Genomics">
        <title>Combined genomic and structural analyses of a cultured magnetotactic bacterium reveals its niche adaptation to a dynamic environment.</title>
        <authorList>
            <person name="Araujo A.C."/>
            <person name="Morillo V."/>
            <person name="Cypriano J."/>
            <person name="Teixeira L.C."/>
            <person name="Leao P."/>
            <person name="Lyra S."/>
            <person name="Almeida L.G."/>
            <person name="Bazylinski D.A."/>
            <person name="Vasconcellos A.T."/>
            <person name="Abreu F."/>
            <person name="Lins U."/>
        </authorList>
    </citation>
    <scope>NUCLEOTIDE SEQUENCE [LARGE SCALE GENOMIC DNA]</scope>
    <source>
        <strain evidence="12 13">IT-1</strain>
    </source>
</reference>
<dbReference type="GO" id="GO:0000287">
    <property type="term" value="F:magnesium ion binding"/>
    <property type="evidence" value="ECO:0007669"/>
    <property type="project" value="UniProtKB-UniRule"/>
</dbReference>
<dbReference type="InterPro" id="IPR013221">
    <property type="entry name" value="Mur_ligase_cen"/>
</dbReference>
<evidence type="ECO:0000259" key="10">
    <source>
        <dbReference type="Pfam" id="PF02875"/>
    </source>
</evidence>
<evidence type="ECO:0000256" key="8">
    <source>
        <dbReference type="RuleBase" id="RU004135"/>
    </source>
</evidence>
<evidence type="ECO:0000313" key="13">
    <source>
        <dbReference type="Proteomes" id="UP000194003"/>
    </source>
</evidence>
<evidence type="ECO:0000313" key="12">
    <source>
        <dbReference type="EMBL" id="OSM07065.1"/>
    </source>
</evidence>
<keyword evidence="6 7" id="KW-0961">Cell wall biogenesis/degradation</keyword>
<dbReference type="Pfam" id="PF02875">
    <property type="entry name" value="Mur_ligase_C"/>
    <property type="match status" value="1"/>
</dbReference>
<dbReference type="Gene3D" id="3.40.1390.10">
    <property type="entry name" value="MurE/MurF, N-terminal domain"/>
    <property type="match status" value="1"/>
</dbReference>
<accession>A0A1Y2KB75</accession>
<comment type="catalytic activity">
    <reaction evidence="7">
        <text>UDP-N-acetyl-alpha-D-muramoyl-L-alanyl-D-glutamate + meso-2,6-diaminopimelate + ATP = UDP-N-acetyl-alpha-D-muramoyl-L-alanyl-gamma-D-glutamyl-meso-2,6-diaminopimelate + ADP + phosphate + H(+)</text>
        <dbReference type="Rhea" id="RHEA:23676"/>
        <dbReference type="ChEBI" id="CHEBI:15378"/>
        <dbReference type="ChEBI" id="CHEBI:30616"/>
        <dbReference type="ChEBI" id="CHEBI:43474"/>
        <dbReference type="ChEBI" id="CHEBI:57791"/>
        <dbReference type="ChEBI" id="CHEBI:83900"/>
        <dbReference type="ChEBI" id="CHEBI:83905"/>
        <dbReference type="ChEBI" id="CHEBI:456216"/>
        <dbReference type="EC" id="6.3.2.13"/>
    </reaction>
</comment>
<keyword evidence="7" id="KW-0547">Nucleotide-binding</keyword>
<dbReference type="HAMAP" id="MF_00208">
    <property type="entry name" value="MurE"/>
    <property type="match status" value="1"/>
</dbReference>
<dbReference type="InterPro" id="IPR036615">
    <property type="entry name" value="Mur_ligase_C_dom_sf"/>
</dbReference>
<proteinExistence type="inferred from homology"/>
<dbReference type="Gene3D" id="3.90.190.20">
    <property type="entry name" value="Mur ligase, C-terminal domain"/>
    <property type="match status" value="1"/>
</dbReference>
<keyword evidence="13" id="KW-1185">Reference proteome</keyword>
<dbReference type="Proteomes" id="UP000194003">
    <property type="component" value="Unassembled WGS sequence"/>
</dbReference>
<dbReference type="NCBIfam" id="TIGR01085">
    <property type="entry name" value="murE"/>
    <property type="match status" value="1"/>
</dbReference>
<dbReference type="SUPFAM" id="SSF63418">
    <property type="entry name" value="MurE/MurF N-terminal domain"/>
    <property type="match status" value="1"/>
</dbReference>
<dbReference type="EMBL" id="LVJN01000015">
    <property type="protein sequence ID" value="OSM07065.1"/>
    <property type="molecule type" value="Genomic_DNA"/>
</dbReference>
<comment type="subcellular location">
    <subcellularLocation>
        <location evidence="7 8">Cytoplasm</location>
    </subcellularLocation>
</comment>
<keyword evidence="7" id="KW-0460">Magnesium</keyword>
<feature type="binding site" evidence="7">
    <location>
        <position position="31"/>
    </location>
    <ligand>
        <name>UDP-N-acetyl-alpha-D-muramoyl-L-alanyl-D-glutamate</name>
        <dbReference type="ChEBI" id="CHEBI:83900"/>
    </ligand>
</feature>
<dbReference type="GO" id="GO:0009252">
    <property type="term" value="P:peptidoglycan biosynthetic process"/>
    <property type="evidence" value="ECO:0007669"/>
    <property type="project" value="UniProtKB-UniRule"/>
</dbReference>
<feature type="binding site" evidence="7">
    <location>
        <position position="182"/>
    </location>
    <ligand>
        <name>UDP-N-acetyl-alpha-D-muramoyl-L-alanyl-D-glutamate</name>
        <dbReference type="ChEBI" id="CHEBI:83900"/>
    </ligand>
</feature>
<comment type="pathway">
    <text evidence="7 8">Cell wall biogenesis; peptidoglycan biosynthesis.</text>
</comment>
<dbReference type="GO" id="GO:0008765">
    <property type="term" value="F:UDP-N-acetylmuramoylalanyl-D-glutamate-2,6-diaminopimelate ligase activity"/>
    <property type="evidence" value="ECO:0007669"/>
    <property type="project" value="UniProtKB-UniRule"/>
</dbReference>
<feature type="binding site" evidence="7">
    <location>
        <position position="190"/>
    </location>
    <ligand>
        <name>UDP-N-acetyl-alpha-D-muramoyl-L-alanyl-D-glutamate</name>
        <dbReference type="ChEBI" id="CHEBI:83900"/>
    </ligand>
</feature>
<organism evidence="12 13">
    <name type="scientific">Magnetofaba australis IT-1</name>
    <dbReference type="NCBI Taxonomy" id="1434232"/>
    <lineage>
        <taxon>Bacteria</taxon>
        <taxon>Pseudomonadati</taxon>
        <taxon>Pseudomonadota</taxon>
        <taxon>Magnetococcia</taxon>
        <taxon>Magnetococcales</taxon>
        <taxon>Magnetococcaceae</taxon>
        <taxon>Magnetofaba</taxon>
    </lineage>
</organism>
<name>A0A1Y2KB75_9PROT</name>
<dbReference type="EC" id="6.3.2.13" evidence="7"/>
<dbReference type="STRING" id="1434232.MAIT1_00021"/>
<keyword evidence="7" id="KW-0963">Cytoplasm</keyword>
<feature type="binding site" evidence="7">
    <location>
        <begin position="417"/>
        <end position="420"/>
    </location>
    <ligand>
        <name>meso-2,6-diaminopimelate</name>
        <dbReference type="ChEBI" id="CHEBI:57791"/>
    </ligand>
</feature>
<protein>
    <recommendedName>
        <fullName evidence="7">UDP-N-acetylmuramoyl-L-alanyl-D-glutamate--2,6-diaminopimelate ligase</fullName>
        <ecNumber evidence="7">6.3.2.13</ecNumber>
    </recommendedName>
    <alternativeName>
        <fullName evidence="7">Meso-A2pm-adding enzyme</fullName>
    </alternativeName>
    <alternativeName>
        <fullName evidence="7">Meso-diaminopimelate-adding enzyme</fullName>
    </alternativeName>
    <alternativeName>
        <fullName evidence="7">UDP-MurNAc-L-Ala-D-Glu:meso-diaminopimelate ligase</fullName>
    </alternativeName>
    <alternativeName>
        <fullName evidence="7">UDP-MurNAc-tripeptide synthetase</fullName>
    </alternativeName>
    <alternativeName>
        <fullName evidence="7">UDP-N-acetylmuramyl-tripeptide synthetase</fullName>
    </alternativeName>
</protein>
<dbReference type="Pfam" id="PF08245">
    <property type="entry name" value="Mur_ligase_M"/>
    <property type="match status" value="1"/>
</dbReference>
<dbReference type="InterPro" id="IPR000713">
    <property type="entry name" value="Mur_ligase_N"/>
</dbReference>
<evidence type="ECO:0000256" key="4">
    <source>
        <dbReference type="ARBA" id="ARBA00022984"/>
    </source>
</evidence>
<dbReference type="PANTHER" id="PTHR23135">
    <property type="entry name" value="MUR LIGASE FAMILY MEMBER"/>
    <property type="match status" value="1"/>
</dbReference>
<keyword evidence="7" id="KW-0067">ATP-binding</keyword>
<feature type="domain" description="Mur ligase central" evidence="11">
    <location>
        <begin position="111"/>
        <end position="322"/>
    </location>
</feature>
<dbReference type="GO" id="GO:0071555">
    <property type="term" value="P:cell wall organization"/>
    <property type="evidence" value="ECO:0007669"/>
    <property type="project" value="UniProtKB-KW"/>
</dbReference>
<evidence type="ECO:0000259" key="9">
    <source>
        <dbReference type="Pfam" id="PF01225"/>
    </source>
</evidence>
<evidence type="ECO:0000256" key="6">
    <source>
        <dbReference type="ARBA" id="ARBA00023316"/>
    </source>
</evidence>
<feature type="binding site" evidence="7">
    <location>
        <begin position="155"/>
        <end position="156"/>
    </location>
    <ligand>
        <name>UDP-N-acetyl-alpha-D-muramoyl-L-alanyl-D-glutamate</name>
        <dbReference type="ChEBI" id="CHEBI:83900"/>
    </ligand>
</feature>
<dbReference type="SUPFAM" id="SSF53623">
    <property type="entry name" value="MurD-like peptide ligases, catalytic domain"/>
    <property type="match status" value="1"/>
</dbReference>
<feature type="binding site" evidence="7">
    <location>
        <position position="188"/>
    </location>
    <ligand>
        <name>UDP-N-acetyl-alpha-D-muramoyl-L-alanyl-D-glutamate</name>
        <dbReference type="ChEBI" id="CHEBI:83900"/>
    </ligand>
</feature>
<comment type="PTM">
    <text evidence="7">Carboxylation is probably crucial for Mg(2+) binding and, consequently, for the gamma-phosphate positioning of ATP.</text>
</comment>
<evidence type="ECO:0000259" key="11">
    <source>
        <dbReference type="Pfam" id="PF08245"/>
    </source>
</evidence>
<evidence type="ECO:0000256" key="2">
    <source>
        <dbReference type="ARBA" id="ARBA00022618"/>
    </source>
</evidence>
<feature type="domain" description="Mur ligase N-terminal catalytic" evidence="9">
    <location>
        <begin position="24"/>
        <end position="99"/>
    </location>
</feature>
<comment type="caution">
    <text evidence="7">Lacks conserved residue(s) required for the propagation of feature annotation.</text>
</comment>
<comment type="cofactor">
    <cofactor evidence="7">
        <name>Mg(2+)</name>
        <dbReference type="ChEBI" id="CHEBI:18420"/>
    </cofactor>
</comment>
<feature type="modified residue" description="N6-carboxylysine" evidence="7">
    <location>
        <position position="222"/>
    </location>
</feature>
<feature type="binding site" evidence="7">
    <location>
        <position position="471"/>
    </location>
    <ligand>
        <name>meso-2,6-diaminopimelate</name>
        <dbReference type="ChEBI" id="CHEBI:57791"/>
    </ligand>
</feature>
<keyword evidence="3 7" id="KW-0133">Cell shape</keyword>